<keyword evidence="3" id="KW-0812">Transmembrane</keyword>
<reference evidence="6" key="1">
    <citation type="journal article" date="2014" name="Int. J. Syst. Evol. Microbiol.">
        <title>Complete genome sequence of Corynebacterium casei LMG S-19264T (=DSM 44701T), isolated from a smear-ripened cheese.</title>
        <authorList>
            <consortium name="US DOE Joint Genome Institute (JGI-PGF)"/>
            <person name="Walter F."/>
            <person name="Albersmeier A."/>
            <person name="Kalinowski J."/>
            <person name="Ruckert C."/>
        </authorList>
    </citation>
    <scope>NUCLEOTIDE SEQUENCE</scope>
    <source>
        <strain evidence="6">CGMCC 1.16548</strain>
    </source>
</reference>
<dbReference type="RefSeq" id="WP_191283943.1">
    <property type="nucleotide sequence ID" value="NZ_BNAI01000007.1"/>
</dbReference>
<evidence type="ECO:0000313" key="6">
    <source>
        <dbReference type="EMBL" id="GHF23460.1"/>
    </source>
</evidence>
<keyword evidence="3" id="KW-1133">Transmembrane helix</keyword>
<evidence type="ECO:0000313" key="7">
    <source>
        <dbReference type="Proteomes" id="UP000617531"/>
    </source>
</evidence>
<reference evidence="6" key="2">
    <citation type="submission" date="2020-09" db="EMBL/GenBank/DDBJ databases">
        <authorList>
            <person name="Sun Q."/>
            <person name="Zhou Y."/>
        </authorList>
    </citation>
    <scope>NUCLEOTIDE SEQUENCE</scope>
    <source>
        <strain evidence="6">CGMCC 1.16548</strain>
    </source>
</reference>
<gene>
    <name evidence="6" type="ORF">GCM10011600_25720</name>
</gene>
<keyword evidence="1" id="KW-0175">Coiled coil</keyword>
<dbReference type="Proteomes" id="UP000617531">
    <property type="component" value="Unassembled WGS sequence"/>
</dbReference>
<dbReference type="AlphaFoldDB" id="A0A8J3GSI1"/>
<proteinExistence type="predicted"/>
<feature type="chain" id="PRO_5039431299" description="DUF4349 domain-containing protein" evidence="4">
    <location>
        <begin position="23"/>
        <end position="289"/>
    </location>
</feature>
<dbReference type="EMBL" id="BNAI01000007">
    <property type="protein sequence ID" value="GHF23460.1"/>
    <property type="molecule type" value="Genomic_DNA"/>
</dbReference>
<comment type="caution">
    <text evidence="6">The sequence shown here is derived from an EMBL/GenBank/DDBJ whole genome shotgun (WGS) entry which is preliminary data.</text>
</comment>
<keyword evidence="4" id="KW-0732">Signal</keyword>
<dbReference type="Pfam" id="PF14257">
    <property type="entry name" value="DUF4349"/>
    <property type="match status" value="1"/>
</dbReference>
<dbReference type="InterPro" id="IPR025645">
    <property type="entry name" value="DUF4349"/>
</dbReference>
<dbReference type="PROSITE" id="PS51257">
    <property type="entry name" value="PROKAR_LIPOPROTEIN"/>
    <property type="match status" value="1"/>
</dbReference>
<feature type="signal peptide" evidence="4">
    <location>
        <begin position="1"/>
        <end position="22"/>
    </location>
</feature>
<feature type="region of interest" description="Disordered" evidence="2">
    <location>
        <begin position="31"/>
        <end position="61"/>
    </location>
</feature>
<feature type="coiled-coil region" evidence="1">
    <location>
        <begin position="152"/>
        <end position="209"/>
    </location>
</feature>
<evidence type="ECO:0000256" key="1">
    <source>
        <dbReference type="SAM" id="Coils"/>
    </source>
</evidence>
<name>A0A8J3GSI1_9MICO</name>
<feature type="domain" description="DUF4349" evidence="5">
    <location>
        <begin position="65"/>
        <end position="272"/>
    </location>
</feature>
<keyword evidence="7" id="KW-1185">Reference proteome</keyword>
<evidence type="ECO:0000259" key="5">
    <source>
        <dbReference type="Pfam" id="PF14257"/>
    </source>
</evidence>
<keyword evidence="3" id="KW-0472">Membrane</keyword>
<evidence type="ECO:0000256" key="4">
    <source>
        <dbReference type="SAM" id="SignalP"/>
    </source>
</evidence>
<evidence type="ECO:0000256" key="2">
    <source>
        <dbReference type="SAM" id="MobiDB-lite"/>
    </source>
</evidence>
<feature type="transmembrane region" description="Helical" evidence="3">
    <location>
        <begin position="243"/>
        <end position="276"/>
    </location>
</feature>
<accession>A0A8J3GSI1</accession>
<protein>
    <recommendedName>
        <fullName evidence="5">DUF4349 domain-containing protein</fullName>
    </recommendedName>
</protein>
<sequence>MRRITRTTTLGAALLAATLLLAGCSAGGGSVSDESGGAPVAPEVNGGDAVTDGDSGDFSSDETARDVIVTGSMTVTADDPIAASRDAVDLVEAAGGRVDGRTEYAPSNGDAGSATLVLRIPAERLQEVIDDLAELGRADEISTSTNDVTQYVTDLESRIATQRNIIDRLNAMFAQATTIADLITLETTIAEHQATLEDLQTQQRSLDDQIALSTISLYLRSEAEAPAQEPMDFLSGLAAGWGAFVAFFSGLLVALGVLLPWLIAAALISGAIVLLVRWNRRRRAGQPTS</sequence>
<organism evidence="6 7">
    <name type="scientific">Pseudolysinimonas yzui</name>
    <dbReference type="NCBI Taxonomy" id="2708254"/>
    <lineage>
        <taxon>Bacteria</taxon>
        <taxon>Bacillati</taxon>
        <taxon>Actinomycetota</taxon>
        <taxon>Actinomycetes</taxon>
        <taxon>Micrococcales</taxon>
        <taxon>Microbacteriaceae</taxon>
        <taxon>Pseudolysinimonas</taxon>
    </lineage>
</organism>
<evidence type="ECO:0000256" key="3">
    <source>
        <dbReference type="SAM" id="Phobius"/>
    </source>
</evidence>